<accession>A0A8B6E8B5</accession>
<feature type="chain" id="PRO_5032563005" description="Receptor ligand binding region domain-containing protein" evidence="5">
    <location>
        <begin position="17"/>
        <end position="228"/>
    </location>
</feature>
<evidence type="ECO:0000256" key="2">
    <source>
        <dbReference type="ARBA" id="ARBA00022692"/>
    </source>
</evidence>
<keyword evidence="5" id="KW-0732">Signal</keyword>
<reference evidence="7" key="1">
    <citation type="submission" date="2018-11" db="EMBL/GenBank/DDBJ databases">
        <authorList>
            <person name="Alioto T."/>
            <person name="Alioto T."/>
        </authorList>
    </citation>
    <scope>NUCLEOTIDE SEQUENCE</scope>
</reference>
<evidence type="ECO:0000256" key="3">
    <source>
        <dbReference type="ARBA" id="ARBA00022989"/>
    </source>
</evidence>
<keyword evidence="3" id="KW-1133">Transmembrane helix</keyword>
<dbReference type="GO" id="GO:0038023">
    <property type="term" value="F:signaling receptor activity"/>
    <property type="evidence" value="ECO:0007669"/>
    <property type="project" value="TreeGrafter"/>
</dbReference>
<dbReference type="Pfam" id="PF01094">
    <property type="entry name" value="ANF_receptor"/>
    <property type="match status" value="1"/>
</dbReference>
<gene>
    <name evidence="7" type="ORF">MGAL_10B065047</name>
</gene>
<dbReference type="InterPro" id="IPR052612">
    <property type="entry name" value="ANP_Clearance_Receptor"/>
</dbReference>
<feature type="signal peptide" evidence="5">
    <location>
        <begin position="1"/>
        <end position="16"/>
    </location>
</feature>
<protein>
    <recommendedName>
        <fullName evidence="6">Receptor ligand binding region domain-containing protein</fullName>
    </recommendedName>
</protein>
<dbReference type="AlphaFoldDB" id="A0A8B6E8B5"/>
<dbReference type="SUPFAM" id="SSF53822">
    <property type="entry name" value="Periplasmic binding protein-like I"/>
    <property type="match status" value="1"/>
</dbReference>
<keyword evidence="2" id="KW-0812">Transmembrane</keyword>
<organism evidence="7 8">
    <name type="scientific">Mytilus galloprovincialis</name>
    <name type="common">Mediterranean mussel</name>
    <dbReference type="NCBI Taxonomy" id="29158"/>
    <lineage>
        <taxon>Eukaryota</taxon>
        <taxon>Metazoa</taxon>
        <taxon>Spiralia</taxon>
        <taxon>Lophotrochozoa</taxon>
        <taxon>Mollusca</taxon>
        <taxon>Bivalvia</taxon>
        <taxon>Autobranchia</taxon>
        <taxon>Pteriomorphia</taxon>
        <taxon>Mytilida</taxon>
        <taxon>Mytiloidea</taxon>
        <taxon>Mytilidae</taxon>
        <taxon>Mytilinae</taxon>
        <taxon>Mytilus</taxon>
    </lineage>
</organism>
<dbReference type="PANTHER" id="PTHR44755:SF11">
    <property type="entry name" value="ATRIAL NATRIURETIC PEPTIDE RECEPTOR 3 ISOFORM X1"/>
    <property type="match status" value="1"/>
</dbReference>
<dbReference type="GO" id="GO:0007165">
    <property type="term" value="P:signal transduction"/>
    <property type="evidence" value="ECO:0007669"/>
    <property type="project" value="TreeGrafter"/>
</dbReference>
<comment type="subcellular location">
    <subcellularLocation>
        <location evidence="1">Membrane</location>
    </subcellularLocation>
</comment>
<sequence length="228" mass="26030">MLVFVAFVLHFVCVLTTNVSITVFAPKNPTKRLFALERVQPAVEIAIDHAMTDKLRGHLINVEYVNSNASDVDSPVAAFKFMSKGVHLFIGPVYDFGVAPVARYAPKWNIPVISPGAFAHSLNQKRSFQTLTRVHTTFNSMAEFFYRILQHFGWTKIKAISDRFGRNDIFIDFCDLAISSIHQMVIINRDKSYVDYEKYEILREPRDQMTSHVLEKINIKFAGKLNVS</sequence>
<dbReference type="EMBL" id="UYJE01004723">
    <property type="protein sequence ID" value="VDI30763.1"/>
    <property type="molecule type" value="Genomic_DNA"/>
</dbReference>
<dbReference type="OrthoDB" id="1890790at2759"/>
<evidence type="ECO:0000259" key="6">
    <source>
        <dbReference type="Pfam" id="PF01094"/>
    </source>
</evidence>
<feature type="domain" description="Receptor ligand binding region" evidence="6">
    <location>
        <begin position="39"/>
        <end position="164"/>
    </location>
</feature>
<dbReference type="GO" id="GO:0017046">
    <property type="term" value="F:peptide hormone binding"/>
    <property type="evidence" value="ECO:0007669"/>
    <property type="project" value="TreeGrafter"/>
</dbReference>
<dbReference type="GO" id="GO:0016020">
    <property type="term" value="C:membrane"/>
    <property type="evidence" value="ECO:0007669"/>
    <property type="project" value="UniProtKB-SubCell"/>
</dbReference>
<evidence type="ECO:0000256" key="5">
    <source>
        <dbReference type="SAM" id="SignalP"/>
    </source>
</evidence>
<comment type="caution">
    <text evidence="7">The sequence shown here is derived from an EMBL/GenBank/DDBJ whole genome shotgun (WGS) entry which is preliminary data.</text>
</comment>
<keyword evidence="8" id="KW-1185">Reference proteome</keyword>
<evidence type="ECO:0000313" key="8">
    <source>
        <dbReference type="Proteomes" id="UP000596742"/>
    </source>
</evidence>
<proteinExistence type="predicted"/>
<dbReference type="PANTHER" id="PTHR44755">
    <property type="entry name" value="NATRIURETIC PEPTIDE RECEPTOR 3-RELATED"/>
    <property type="match status" value="1"/>
</dbReference>
<evidence type="ECO:0000256" key="1">
    <source>
        <dbReference type="ARBA" id="ARBA00004370"/>
    </source>
</evidence>
<dbReference type="InterPro" id="IPR028082">
    <property type="entry name" value="Peripla_BP_I"/>
</dbReference>
<dbReference type="Proteomes" id="UP000596742">
    <property type="component" value="Unassembled WGS sequence"/>
</dbReference>
<evidence type="ECO:0000256" key="4">
    <source>
        <dbReference type="ARBA" id="ARBA00023136"/>
    </source>
</evidence>
<evidence type="ECO:0000313" key="7">
    <source>
        <dbReference type="EMBL" id="VDI30763.1"/>
    </source>
</evidence>
<name>A0A8B6E8B5_MYTGA</name>
<dbReference type="Gene3D" id="3.40.50.2300">
    <property type="match status" value="1"/>
</dbReference>
<keyword evidence="4" id="KW-0472">Membrane</keyword>
<dbReference type="InterPro" id="IPR001828">
    <property type="entry name" value="ANF_lig-bd_rcpt"/>
</dbReference>